<keyword evidence="5" id="KW-1185">Reference proteome</keyword>
<feature type="transmembrane region" description="Helical" evidence="1">
    <location>
        <begin position="58"/>
        <end position="88"/>
    </location>
</feature>
<sequence>MWITTDQLLLLLLLLTTNGAPLLARELLRSSFNHPIDGGHRLASDHPLLGPSKTWRGVIAALLLTPLVSLLLGLGWQLGLVIALFAMLGDISSSFIKRRLGMPSSSMALGLDQVPESLLPLLACRLLIELPLTQLALLVVLFFIAELLLSRVLFWLHIRRHPY</sequence>
<dbReference type="PATRIC" id="fig|54398.3.peg.1746"/>
<dbReference type="PANTHER" id="PTHR39650">
    <property type="entry name" value="CDP-ARCHAEOL SYNTHASE"/>
    <property type="match status" value="1"/>
</dbReference>
<dbReference type="InterPro" id="IPR032690">
    <property type="entry name" value="CarS"/>
</dbReference>
<gene>
    <name evidence="2" type="ORF">Ga0074115_11250</name>
    <name evidence="3" type="ORF">Ga0076813_10236</name>
</gene>
<dbReference type="OrthoDB" id="8850121at2"/>
<dbReference type="RefSeq" id="WP_057957213.1">
    <property type="nucleotide sequence ID" value="NZ_KQ557018.1"/>
</dbReference>
<organism evidence="2 5">
    <name type="scientific">endosymbiont of Ridgeia piscesae</name>
    <dbReference type="NCBI Taxonomy" id="54398"/>
    <lineage>
        <taxon>Bacteria</taxon>
        <taxon>Pseudomonadati</taxon>
        <taxon>Pseudomonadota</taxon>
        <taxon>Gammaproteobacteria</taxon>
        <taxon>sulfur-oxidizing symbionts</taxon>
    </lineage>
</organism>
<protein>
    <submittedName>
        <fullName evidence="2">Putative integral membrane protein DUF46</fullName>
    </submittedName>
</protein>
<evidence type="ECO:0000313" key="3">
    <source>
        <dbReference type="EMBL" id="KRT56767.1"/>
    </source>
</evidence>
<dbReference type="EMBL" id="LMXI01000671">
    <property type="protein sequence ID" value="KRT56767.1"/>
    <property type="molecule type" value="Genomic_DNA"/>
</dbReference>
<dbReference type="EMBL" id="LDXT01000085">
    <property type="protein sequence ID" value="KRT54995.1"/>
    <property type="molecule type" value="Genomic_DNA"/>
</dbReference>
<evidence type="ECO:0000256" key="1">
    <source>
        <dbReference type="SAM" id="Phobius"/>
    </source>
</evidence>
<dbReference type="AlphaFoldDB" id="A0A0T5YWT2"/>
<dbReference type="PANTHER" id="PTHR39650:SF1">
    <property type="entry name" value="CDP-ARCHAEOL SYNTHASE"/>
    <property type="match status" value="1"/>
</dbReference>
<comment type="caution">
    <text evidence="2">The sequence shown here is derived from an EMBL/GenBank/DDBJ whole genome shotgun (WGS) entry which is preliminary data.</text>
</comment>
<evidence type="ECO:0000313" key="5">
    <source>
        <dbReference type="Proteomes" id="UP000051634"/>
    </source>
</evidence>
<accession>A0A0T5YWT2</accession>
<keyword evidence="1" id="KW-1133">Transmembrane helix</keyword>
<evidence type="ECO:0000313" key="4">
    <source>
        <dbReference type="Proteomes" id="UP000051276"/>
    </source>
</evidence>
<evidence type="ECO:0000313" key="2">
    <source>
        <dbReference type="EMBL" id="KRT54995.1"/>
    </source>
</evidence>
<reference evidence="4 5" key="1">
    <citation type="submission" date="2015-11" db="EMBL/GenBank/DDBJ databases">
        <title>The genome of Candidatus Endoriftia persephone in Ridgeia piscesae and population structure of the North Eastern Pacific vestimentiferan symbionts.</title>
        <authorList>
            <person name="Perez M."/>
            <person name="Juniper K.S."/>
        </authorList>
    </citation>
    <scope>NUCLEOTIDE SEQUENCE [LARGE SCALE GENOMIC DNA]</scope>
    <source>
        <strain evidence="3">Ind10</strain>
        <strain evidence="2">Ind11</strain>
    </source>
</reference>
<dbReference type="Proteomes" id="UP000051634">
    <property type="component" value="Unassembled WGS sequence"/>
</dbReference>
<keyword evidence="1" id="KW-0812">Transmembrane</keyword>
<name>A0A0T5YWT2_9GAMM</name>
<dbReference type="Pfam" id="PF01864">
    <property type="entry name" value="CarS-like"/>
    <property type="match status" value="1"/>
</dbReference>
<feature type="transmembrane region" description="Helical" evidence="1">
    <location>
        <begin position="134"/>
        <end position="156"/>
    </location>
</feature>
<dbReference type="Proteomes" id="UP000051276">
    <property type="component" value="Unassembled WGS sequence"/>
</dbReference>
<keyword evidence="1" id="KW-0472">Membrane</keyword>
<proteinExistence type="predicted"/>
<dbReference type="STRING" id="54398.Ga0074115_11250"/>